<reference evidence="2 3" key="1">
    <citation type="submission" date="2019-03" db="EMBL/GenBank/DDBJ databases">
        <title>Single cell metagenomics reveals metabolic interactions within the superorganism composed of flagellate Streblomastix strix and complex community of Bacteroidetes bacteria on its surface.</title>
        <authorList>
            <person name="Treitli S.C."/>
            <person name="Kolisko M."/>
            <person name="Husnik F."/>
            <person name="Keeling P."/>
            <person name="Hampl V."/>
        </authorList>
    </citation>
    <scope>NUCLEOTIDE SEQUENCE [LARGE SCALE GENOMIC DNA]</scope>
    <source>
        <strain evidence="2">ST1C</strain>
    </source>
</reference>
<dbReference type="Pfam" id="PF00128">
    <property type="entry name" value="Alpha-amylase"/>
    <property type="match status" value="1"/>
</dbReference>
<gene>
    <name evidence="2" type="ORF">EZS28_021211</name>
</gene>
<dbReference type="SUPFAM" id="SSF51445">
    <property type="entry name" value="(Trans)glycosidases"/>
    <property type="match status" value="1"/>
</dbReference>
<dbReference type="Proteomes" id="UP000324800">
    <property type="component" value="Unassembled WGS sequence"/>
</dbReference>
<evidence type="ECO:0000259" key="1">
    <source>
        <dbReference type="Pfam" id="PF00128"/>
    </source>
</evidence>
<dbReference type="OrthoDB" id="196493at2759"/>
<name>A0A5J4VLN2_9EUKA</name>
<dbReference type="AlphaFoldDB" id="A0A5J4VLN2"/>
<comment type="caution">
    <text evidence="2">The sequence shown here is derived from an EMBL/GenBank/DDBJ whole genome shotgun (WGS) entry which is preliminary data.</text>
</comment>
<dbReference type="PANTHER" id="PTHR43651">
    <property type="entry name" value="1,4-ALPHA-GLUCAN-BRANCHING ENZYME"/>
    <property type="match status" value="1"/>
</dbReference>
<accession>A0A5J4VLN2</accession>
<organism evidence="2 3">
    <name type="scientific">Streblomastix strix</name>
    <dbReference type="NCBI Taxonomy" id="222440"/>
    <lineage>
        <taxon>Eukaryota</taxon>
        <taxon>Metamonada</taxon>
        <taxon>Preaxostyla</taxon>
        <taxon>Oxymonadida</taxon>
        <taxon>Streblomastigidae</taxon>
        <taxon>Streblomastix</taxon>
    </lineage>
</organism>
<dbReference type="PANTHER" id="PTHR43651:SF3">
    <property type="entry name" value="1,4-ALPHA-GLUCAN-BRANCHING ENZYME"/>
    <property type="match status" value="1"/>
</dbReference>
<dbReference type="Gene3D" id="3.20.20.80">
    <property type="entry name" value="Glycosidases"/>
    <property type="match status" value="1"/>
</dbReference>
<dbReference type="GO" id="GO:0005737">
    <property type="term" value="C:cytoplasm"/>
    <property type="evidence" value="ECO:0007669"/>
    <property type="project" value="TreeGrafter"/>
</dbReference>
<dbReference type="InterPro" id="IPR017853">
    <property type="entry name" value="GH"/>
</dbReference>
<dbReference type="InterPro" id="IPR006047">
    <property type="entry name" value="GH13_cat_dom"/>
</dbReference>
<dbReference type="GO" id="GO:0003844">
    <property type="term" value="F:1,4-alpha-glucan branching enzyme activity"/>
    <property type="evidence" value="ECO:0007669"/>
    <property type="project" value="TreeGrafter"/>
</dbReference>
<dbReference type="GO" id="GO:0005975">
    <property type="term" value="P:carbohydrate metabolic process"/>
    <property type="evidence" value="ECO:0007669"/>
    <property type="project" value="InterPro"/>
</dbReference>
<feature type="domain" description="Glycosyl hydrolase family 13 catalytic" evidence="1">
    <location>
        <begin position="24"/>
        <end position="95"/>
    </location>
</feature>
<dbReference type="EMBL" id="SNRW01006341">
    <property type="protein sequence ID" value="KAA6383259.1"/>
    <property type="molecule type" value="Genomic_DNA"/>
</dbReference>
<feature type="non-terminal residue" evidence="2">
    <location>
        <position position="120"/>
    </location>
</feature>
<proteinExistence type="predicted"/>
<evidence type="ECO:0000313" key="2">
    <source>
        <dbReference type="EMBL" id="KAA6383259.1"/>
    </source>
</evidence>
<protein>
    <submittedName>
        <fullName evidence="2">Alpha-amylase</fullName>
    </submittedName>
</protein>
<sequence>MHIGMSIEEEGKVNSYRNAADTLIPYIKSIGYNSIQLMGIMEHAYYASFGYQVTSFFSIAGRCGLPSDLQYFIDIAHSHGLIVILDLIHAHASKNTLDGLNNFDFGQEYGYQQQDDEENE</sequence>
<evidence type="ECO:0000313" key="3">
    <source>
        <dbReference type="Proteomes" id="UP000324800"/>
    </source>
</evidence>